<evidence type="ECO:0000313" key="6">
    <source>
        <dbReference type="Proteomes" id="UP000199017"/>
    </source>
</evidence>
<dbReference type="SUPFAM" id="SSF50692">
    <property type="entry name" value="ADC-like"/>
    <property type="match status" value="1"/>
</dbReference>
<dbReference type="Gene3D" id="2.40.40.20">
    <property type="match status" value="1"/>
</dbReference>
<proteinExistence type="predicted"/>
<evidence type="ECO:0000256" key="3">
    <source>
        <dbReference type="ARBA" id="ARBA00023014"/>
    </source>
</evidence>
<gene>
    <name evidence="5" type="ORF">SAMN05216352_112108</name>
</gene>
<dbReference type="InterPro" id="IPR006657">
    <property type="entry name" value="MoPterin_dinucl-bd_dom"/>
</dbReference>
<dbReference type="RefSeq" id="WP_245917885.1">
    <property type="nucleotide sequence ID" value="NZ_FNDU01000012.1"/>
</dbReference>
<keyword evidence="1" id="KW-0479">Metal-binding</keyword>
<keyword evidence="3" id="KW-0411">Iron-sulfur</keyword>
<dbReference type="GO" id="GO:0046872">
    <property type="term" value="F:metal ion binding"/>
    <property type="evidence" value="ECO:0007669"/>
    <property type="project" value="UniProtKB-KW"/>
</dbReference>
<evidence type="ECO:0000259" key="4">
    <source>
        <dbReference type="Pfam" id="PF01568"/>
    </source>
</evidence>
<dbReference type="PANTHER" id="PTHR43105:SF10">
    <property type="entry name" value="NADH-QUINONE OXIDOREDUCTASE SUBUNIT G"/>
    <property type="match status" value="1"/>
</dbReference>
<sequence>MVVEKPGEDFPLQLNTGRLLWHWHTRTKTARAPELHDKAPKACVEIHEDDAKTLSIENGETVNVVSSRGFIKIPAKVGTEMKKGEVFVTFHYGGWEENQAANQLIMDIMDAVSNQPVLKHSLCRIEKLAVE</sequence>
<evidence type="ECO:0000256" key="1">
    <source>
        <dbReference type="ARBA" id="ARBA00022723"/>
    </source>
</evidence>
<accession>A0A1G8NPE4</accession>
<dbReference type="Pfam" id="PF01568">
    <property type="entry name" value="Molydop_binding"/>
    <property type="match status" value="1"/>
</dbReference>
<evidence type="ECO:0000313" key="5">
    <source>
        <dbReference type="EMBL" id="SDI82161.1"/>
    </source>
</evidence>
<dbReference type="GO" id="GO:0043546">
    <property type="term" value="F:molybdopterin cofactor binding"/>
    <property type="evidence" value="ECO:0007669"/>
    <property type="project" value="InterPro"/>
</dbReference>
<feature type="domain" description="Molybdopterin dinucleotide-binding" evidence="4">
    <location>
        <begin position="12"/>
        <end position="120"/>
    </location>
</feature>
<dbReference type="EMBL" id="FNDU01000012">
    <property type="protein sequence ID" value="SDI82161.1"/>
    <property type="molecule type" value="Genomic_DNA"/>
</dbReference>
<dbReference type="InterPro" id="IPR009010">
    <property type="entry name" value="Asp_de-COase-like_dom_sf"/>
</dbReference>
<keyword evidence="2" id="KW-0408">Iron</keyword>
<dbReference type="CDD" id="cd00508">
    <property type="entry name" value="MopB_CT_Fdh-Nap-like"/>
    <property type="match status" value="1"/>
</dbReference>
<dbReference type="STRING" id="930129.SAMN05216352_112108"/>
<dbReference type="Proteomes" id="UP000199017">
    <property type="component" value="Unassembled WGS sequence"/>
</dbReference>
<keyword evidence="6" id="KW-1185">Reference proteome</keyword>
<dbReference type="PANTHER" id="PTHR43105">
    <property type="entry name" value="RESPIRATORY NITRATE REDUCTASE"/>
    <property type="match status" value="1"/>
</dbReference>
<dbReference type="GO" id="GO:0016491">
    <property type="term" value="F:oxidoreductase activity"/>
    <property type="evidence" value="ECO:0007669"/>
    <property type="project" value="InterPro"/>
</dbReference>
<protein>
    <submittedName>
        <fullName evidence="5">Molydopterin dinucleotide binding domain-containing protein</fullName>
    </submittedName>
</protein>
<dbReference type="GO" id="GO:0051536">
    <property type="term" value="F:iron-sulfur cluster binding"/>
    <property type="evidence" value="ECO:0007669"/>
    <property type="project" value="UniProtKB-KW"/>
</dbReference>
<reference evidence="5 6" key="1">
    <citation type="submission" date="2016-10" db="EMBL/GenBank/DDBJ databases">
        <authorList>
            <person name="de Groot N.N."/>
        </authorList>
    </citation>
    <scope>NUCLEOTIDE SEQUENCE [LARGE SCALE GENOMIC DNA]</scope>
    <source>
        <strain evidence="6">P4B,CCM 7963,CECT 7998,DSM 25260,IBRC-M 10614,KCTC 13821</strain>
    </source>
</reference>
<organism evidence="5 6">
    <name type="scientific">Alteribacillus bidgolensis</name>
    <dbReference type="NCBI Taxonomy" id="930129"/>
    <lineage>
        <taxon>Bacteria</taxon>
        <taxon>Bacillati</taxon>
        <taxon>Bacillota</taxon>
        <taxon>Bacilli</taxon>
        <taxon>Bacillales</taxon>
        <taxon>Bacillaceae</taxon>
        <taxon>Alteribacillus</taxon>
    </lineage>
</organism>
<dbReference type="AlphaFoldDB" id="A0A1G8NPE4"/>
<evidence type="ECO:0000256" key="2">
    <source>
        <dbReference type="ARBA" id="ARBA00023004"/>
    </source>
</evidence>
<name>A0A1G8NPE4_9BACI</name>
<dbReference type="InterPro" id="IPR050123">
    <property type="entry name" value="Prok_molybdopt-oxidoreductase"/>
</dbReference>